<proteinExistence type="predicted"/>
<evidence type="ECO:0000259" key="1">
    <source>
        <dbReference type="Pfam" id="PF00535"/>
    </source>
</evidence>
<dbReference type="SUPFAM" id="SSF53448">
    <property type="entry name" value="Nucleotide-diphospho-sugar transferases"/>
    <property type="match status" value="1"/>
</dbReference>
<dbReference type="Gene3D" id="3.90.550.10">
    <property type="entry name" value="Spore Coat Polysaccharide Biosynthesis Protein SpsA, Chain A"/>
    <property type="match status" value="1"/>
</dbReference>
<sequence>MEKIKCSIIIPCYNEEKNLKRGVLNEVSDFLKSVDFNWEVIIANDQSTDNSLKMAQDFSQNHDNFKVIDLPHGGKPSAVWGGIKAAKYPSVLFTDMDQSTPLKEILKLLPYVNDFDVIIGSRGKGREGNSLVRKLMATCFLAFRRLILLPNITDTQCGFKMFKTEVAKKLFPNLQFFKDKSDNKGWRVSAFDVELLFMAQKWGYKIKEVIVNWKNEDISDTKGEDSSRFKKESINMIQEIIRVKKNDLRGLYEQASQK</sequence>
<feature type="domain" description="Glycosyltransferase 2-like" evidence="1">
    <location>
        <begin position="7"/>
        <end position="171"/>
    </location>
</feature>
<dbReference type="InterPro" id="IPR029044">
    <property type="entry name" value="Nucleotide-diphossugar_trans"/>
</dbReference>
<dbReference type="Proteomes" id="UP000034231">
    <property type="component" value="Unassembled WGS sequence"/>
</dbReference>
<evidence type="ECO:0000313" key="3">
    <source>
        <dbReference type="Proteomes" id="UP000034231"/>
    </source>
</evidence>
<keyword evidence="2" id="KW-0808">Transferase</keyword>
<dbReference type="AlphaFoldDB" id="A0A0G0I606"/>
<gene>
    <name evidence="2" type="ORF">US68_C0002G0020</name>
</gene>
<evidence type="ECO:0000313" key="2">
    <source>
        <dbReference type="EMBL" id="KKQ50743.1"/>
    </source>
</evidence>
<protein>
    <submittedName>
        <fullName evidence="2">Glycosyl transferase family 2</fullName>
    </submittedName>
</protein>
<name>A0A0G0I606_9BACT</name>
<comment type="caution">
    <text evidence="2">The sequence shown here is derived from an EMBL/GenBank/DDBJ whole genome shotgun (WGS) entry which is preliminary data.</text>
</comment>
<dbReference type="GO" id="GO:0006487">
    <property type="term" value="P:protein N-linked glycosylation"/>
    <property type="evidence" value="ECO:0007669"/>
    <property type="project" value="TreeGrafter"/>
</dbReference>
<accession>A0A0G0I606</accession>
<dbReference type="PANTHER" id="PTHR10859">
    <property type="entry name" value="GLYCOSYL TRANSFERASE"/>
    <property type="match status" value="1"/>
</dbReference>
<dbReference type="GO" id="GO:0016740">
    <property type="term" value="F:transferase activity"/>
    <property type="evidence" value="ECO:0007669"/>
    <property type="project" value="UniProtKB-KW"/>
</dbReference>
<organism evidence="2 3">
    <name type="scientific">Candidatus Shapirobacteria bacterium GW2011_GWE1_38_10</name>
    <dbReference type="NCBI Taxonomy" id="1618488"/>
    <lineage>
        <taxon>Bacteria</taxon>
        <taxon>Candidatus Shapironibacteriota</taxon>
    </lineage>
</organism>
<dbReference type="InterPro" id="IPR001173">
    <property type="entry name" value="Glyco_trans_2-like"/>
</dbReference>
<dbReference type="Pfam" id="PF00535">
    <property type="entry name" value="Glycos_transf_2"/>
    <property type="match status" value="1"/>
</dbReference>
<reference evidence="2 3" key="1">
    <citation type="journal article" date="2015" name="Nature">
        <title>rRNA introns, odd ribosomes, and small enigmatic genomes across a large radiation of phyla.</title>
        <authorList>
            <person name="Brown C.T."/>
            <person name="Hug L.A."/>
            <person name="Thomas B.C."/>
            <person name="Sharon I."/>
            <person name="Castelle C.J."/>
            <person name="Singh A."/>
            <person name="Wilkins M.J."/>
            <person name="Williams K.H."/>
            <person name="Banfield J.F."/>
        </authorList>
    </citation>
    <scope>NUCLEOTIDE SEQUENCE [LARGE SCALE GENOMIC DNA]</scope>
</reference>
<dbReference type="EMBL" id="LBTX01000002">
    <property type="protein sequence ID" value="KKQ50743.1"/>
    <property type="molecule type" value="Genomic_DNA"/>
</dbReference>
<dbReference type="PANTHER" id="PTHR10859:SF91">
    <property type="entry name" value="DOLICHYL-PHOSPHATE BETA-GLUCOSYLTRANSFERASE"/>
    <property type="match status" value="1"/>
</dbReference>